<proteinExistence type="predicted"/>
<sequence>MLEEGRNRPAMVWTVEGCNGVGKPLAQRLVADGEPVVDVPAKLAARARVFGTRQARKTDTTDARSIALVALRTGAA</sequence>
<dbReference type="AlphaFoldDB" id="A0A5Q0GW56"/>
<dbReference type="OrthoDB" id="4337860at2"/>
<reference evidence="2" key="1">
    <citation type="journal article" date="2021" name="Curr. Microbiol.">
        <title>Complete genome of nocamycin-producing strain Saccharothrix syringae NRRL B-16468 reveals the biosynthetic potential for secondary metabolites.</title>
        <authorList>
            <person name="Mo X."/>
            <person name="Yang S."/>
        </authorList>
    </citation>
    <scope>NUCLEOTIDE SEQUENCE [LARGE SCALE GENOMIC DNA]</scope>
    <source>
        <strain evidence="2">ATCC 51364 / DSM 43886 / JCM 6844 / KCTC 9398 / NBRC 14523 / NRRL B-16468 / INA 2240</strain>
    </source>
</reference>
<accession>A0A5Q0GW56</accession>
<dbReference type="KEGG" id="ssyi:EKG83_09780"/>
<gene>
    <name evidence="1" type="ORF">EKG83_09780</name>
</gene>
<protein>
    <submittedName>
        <fullName evidence="1">Uncharacterized protein</fullName>
    </submittedName>
</protein>
<dbReference type="EMBL" id="CP034550">
    <property type="protein sequence ID" value="QFZ17734.1"/>
    <property type="molecule type" value="Genomic_DNA"/>
</dbReference>
<organism evidence="1 2">
    <name type="scientific">Saccharothrix syringae</name>
    <name type="common">Nocardiopsis syringae</name>
    <dbReference type="NCBI Taxonomy" id="103733"/>
    <lineage>
        <taxon>Bacteria</taxon>
        <taxon>Bacillati</taxon>
        <taxon>Actinomycetota</taxon>
        <taxon>Actinomycetes</taxon>
        <taxon>Pseudonocardiales</taxon>
        <taxon>Pseudonocardiaceae</taxon>
        <taxon>Saccharothrix</taxon>
    </lineage>
</organism>
<evidence type="ECO:0000313" key="1">
    <source>
        <dbReference type="EMBL" id="QFZ17734.1"/>
    </source>
</evidence>
<dbReference type="Proteomes" id="UP000325787">
    <property type="component" value="Chromosome"/>
</dbReference>
<keyword evidence="2" id="KW-1185">Reference proteome</keyword>
<evidence type="ECO:0000313" key="2">
    <source>
        <dbReference type="Proteomes" id="UP000325787"/>
    </source>
</evidence>
<name>A0A5Q0GW56_SACSY</name>